<dbReference type="InterPro" id="IPR036770">
    <property type="entry name" value="Ankyrin_rpt-contain_sf"/>
</dbReference>
<evidence type="ECO:0000256" key="11">
    <source>
        <dbReference type="ARBA" id="ARBA00023069"/>
    </source>
</evidence>
<dbReference type="Gene3D" id="6.10.140.2220">
    <property type="match status" value="1"/>
</dbReference>
<dbReference type="PROSITE" id="PS50865">
    <property type="entry name" value="ZF_MYND_2"/>
    <property type="match status" value="1"/>
</dbReference>
<feature type="repeat" description="ANK" evidence="14">
    <location>
        <begin position="39"/>
        <end position="71"/>
    </location>
</feature>
<dbReference type="AlphaFoldDB" id="A0A7M7MHT9"/>
<evidence type="ECO:0000256" key="2">
    <source>
        <dbReference type="ARBA" id="ARBA00004175"/>
    </source>
</evidence>
<keyword evidence="4" id="KW-1052">Target cell membrane</keyword>
<evidence type="ECO:0000256" key="6">
    <source>
        <dbReference type="ARBA" id="ARBA00022737"/>
    </source>
</evidence>
<dbReference type="PROSITE" id="PS01360">
    <property type="entry name" value="ZF_MYND_1"/>
    <property type="match status" value="1"/>
</dbReference>
<dbReference type="InParanoid" id="A0A7M7MHT9"/>
<proteinExistence type="predicted"/>
<dbReference type="KEGG" id="vde:111251668"/>
<dbReference type="FunCoup" id="A0A7M7MHT9">
    <property type="interactions" value="255"/>
</dbReference>
<dbReference type="Pfam" id="PF12796">
    <property type="entry name" value="Ank_2"/>
    <property type="match status" value="1"/>
</dbReference>
<dbReference type="InterPro" id="IPR052452">
    <property type="entry name" value="Ankyrin-MYND_dom_contain_2"/>
</dbReference>
<dbReference type="GO" id="GO:0044231">
    <property type="term" value="C:host cell presynaptic membrane"/>
    <property type="evidence" value="ECO:0007669"/>
    <property type="project" value="UniProtKB-KW"/>
</dbReference>
<dbReference type="PANTHER" id="PTHR24150">
    <property type="entry name" value="ANKYRIN REPEAT AND MYND DOMAIN-CONTAINING PROTEIN 2"/>
    <property type="match status" value="1"/>
</dbReference>
<dbReference type="EnsemblMetazoa" id="XM_022808486">
    <property type="protein sequence ID" value="XP_022664221"/>
    <property type="gene ID" value="LOC111251668"/>
</dbReference>
<keyword evidence="3" id="KW-0268">Exocytosis</keyword>
<evidence type="ECO:0000256" key="8">
    <source>
        <dbReference type="ARBA" id="ARBA00022833"/>
    </source>
</evidence>
<sequence length="353" mass="39743">MDKMSLIKLCQSKDVDLGKIRGILMKGKEDSGLDELDDQGMTPLQHAAFKGNADLVKMLIDHGACVNTYEHNEGYSTLMFGALSGNVKVVQQLLDAGAKTHTVNKVNRTASEMAAFLGMKHIVATIKGYVPMSDIVYYTKKQELESEPRLPSEWAEPLRMLIMQANVHPVRVAYTLEEHPELVDKKVCSVLQTMSERYFKRDGNEWLSGKIHFVKCIIEHVLKNGVEESLKSWLKGRQQDGFKLNLDNFIRQCVRSYAFHESGEFRQMVTTLAHTPQAPPIDDDGAITVFLGMRPDGGCQTCWELNAQNRCAACKATVYCDRRCQKIDWSSHKKLCESMSLAHEDAQAPCLKN</sequence>
<dbReference type="GO" id="GO:0006887">
    <property type="term" value="P:exocytosis"/>
    <property type="evidence" value="ECO:0007669"/>
    <property type="project" value="UniProtKB-KW"/>
</dbReference>
<dbReference type="PANTHER" id="PTHR24150:SF8">
    <property type="entry name" value="ANKYRIN REPEAT AND MYND DOMAIN-CONTAINING PROTEIN 2"/>
    <property type="match status" value="1"/>
</dbReference>
<feature type="domain" description="MYND-type" evidence="16">
    <location>
        <begin position="299"/>
        <end position="336"/>
    </location>
</feature>
<evidence type="ECO:0000256" key="5">
    <source>
        <dbReference type="ARBA" id="ARBA00022723"/>
    </source>
</evidence>
<evidence type="ECO:0000256" key="13">
    <source>
        <dbReference type="ARBA" id="ARBA00023298"/>
    </source>
</evidence>
<reference evidence="17" key="1">
    <citation type="submission" date="2021-01" db="UniProtKB">
        <authorList>
            <consortium name="EnsemblMetazoa"/>
        </authorList>
    </citation>
    <scope>IDENTIFICATION</scope>
</reference>
<keyword evidence="13" id="KW-1053">Target membrane</keyword>
<accession>A0A7M7MHT9</accession>
<dbReference type="Pfam" id="PF01753">
    <property type="entry name" value="zf-MYND"/>
    <property type="match status" value="1"/>
</dbReference>
<keyword evidence="6" id="KW-0677">Repeat</keyword>
<dbReference type="GO" id="GO:0005929">
    <property type="term" value="C:cilium"/>
    <property type="evidence" value="ECO:0007669"/>
    <property type="project" value="UniProtKB-SubCell"/>
</dbReference>
<dbReference type="SUPFAM" id="SSF48403">
    <property type="entry name" value="Ankyrin repeat"/>
    <property type="match status" value="1"/>
</dbReference>
<evidence type="ECO:0000313" key="17">
    <source>
        <dbReference type="EnsemblMetazoa" id="XP_022664221"/>
    </source>
</evidence>
<dbReference type="GeneID" id="111251668"/>
<protein>
    <recommendedName>
        <fullName evidence="16">MYND-type domain-containing protein</fullName>
    </recommendedName>
</protein>
<keyword evidence="5" id="KW-0479">Metal-binding</keyword>
<organism evidence="17 18">
    <name type="scientific">Varroa destructor</name>
    <name type="common">Honeybee mite</name>
    <dbReference type="NCBI Taxonomy" id="109461"/>
    <lineage>
        <taxon>Eukaryota</taxon>
        <taxon>Metazoa</taxon>
        <taxon>Ecdysozoa</taxon>
        <taxon>Arthropoda</taxon>
        <taxon>Chelicerata</taxon>
        <taxon>Arachnida</taxon>
        <taxon>Acari</taxon>
        <taxon>Parasitiformes</taxon>
        <taxon>Mesostigmata</taxon>
        <taxon>Gamasina</taxon>
        <taxon>Dermanyssoidea</taxon>
        <taxon>Varroidae</taxon>
        <taxon>Varroa</taxon>
    </lineage>
</organism>
<dbReference type="GO" id="GO:0008270">
    <property type="term" value="F:zinc ion binding"/>
    <property type="evidence" value="ECO:0007669"/>
    <property type="project" value="UniProtKB-KW"/>
</dbReference>
<dbReference type="RefSeq" id="XP_022664221.1">
    <property type="nucleotide sequence ID" value="XM_022808486.1"/>
</dbReference>
<dbReference type="Proteomes" id="UP000594260">
    <property type="component" value="Unplaced"/>
</dbReference>
<evidence type="ECO:0000256" key="4">
    <source>
        <dbReference type="ARBA" id="ARBA00022537"/>
    </source>
</evidence>
<feature type="repeat" description="ANK" evidence="14">
    <location>
        <begin position="73"/>
        <end position="105"/>
    </location>
</feature>
<dbReference type="InterPro" id="IPR002110">
    <property type="entry name" value="Ankyrin_rpt"/>
</dbReference>
<evidence type="ECO:0000259" key="16">
    <source>
        <dbReference type="PROSITE" id="PS50865"/>
    </source>
</evidence>
<name>A0A7M7MHT9_VARDE</name>
<keyword evidence="8" id="KW-0862">Zinc</keyword>
<evidence type="ECO:0000256" key="10">
    <source>
        <dbReference type="ARBA" id="ARBA00023043"/>
    </source>
</evidence>
<keyword evidence="18" id="KW-1185">Reference proteome</keyword>
<keyword evidence="9" id="KW-0528">Neurotoxin</keyword>
<dbReference type="GO" id="GO:0044218">
    <property type="term" value="C:other organism cell membrane"/>
    <property type="evidence" value="ECO:0007669"/>
    <property type="project" value="UniProtKB-KW"/>
</dbReference>
<keyword evidence="13" id="KW-0472">Membrane</keyword>
<evidence type="ECO:0000256" key="14">
    <source>
        <dbReference type="PROSITE-ProRule" id="PRU00023"/>
    </source>
</evidence>
<dbReference type="OMA" id="MMETANF"/>
<keyword evidence="9" id="KW-0800">Toxin</keyword>
<evidence type="ECO:0000256" key="12">
    <source>
        <dbReference type="ARBA" id="ARBA00023273"/>
    </source>
</evidence>
<comment type="subcellular location">
    <subcellularLocation>
        <location evidence="1">Cell projection</location>
        <location evidence="1">Cilium</location>
    </subcellularLocation>
    <subcellularLocation>
        <location evidence="2">Target cell membrane</location>
    </subcellularLocation>
</comment>
<dbReference type="Gene3D" id="1.25.40.20">
    <property type="entry name" value="Ankyrin repeat-containing domain"/>
    <property type="match status" value="1"/>
</dbReference>
<dbReference type="SUPFAM" id="SSF144232">
    <property type="entry name" value="HIT/MYND zinc finger-like"/>
    <property type="match status" value="1"/>
</dbReference>
<keyword evidence="9" id="KW-0638">Presynaptic neurotoxin</keyword>
<evidence type="ECO:0000256" key="1">
    <source>
        <dbReference type="ARBA" id="ARBA00004138"/>
    </source>
</evidence>
<dbReference type="InterPro" id="IPR002893">
    <property type="entry name" value="Znf_MYND"/>
</dbReference>
<keyword evidence="11" id="KW-0969">Cilium</keyword>
<evidence type="ECO:0000256" key="9">
    <source>
        <dbReference type="ARBA" id="ARBA00023028"/>
    </source>
</evidence>
<evidence type="ECO:0000256" key="7">
    <source>
        <dbReference type="ARBA" id="ARBA00022771"/>
    </source>
</evidence>
<keyword evidence="7 15" id="KW-0863">Zinc-finger</keyword>
<dbReference type="PROSITE" id="PS50088">
    <property type="entry name" value="ANK_REPEAT"/>
    <property type="match status" value="2"/>
</dbReference>
<keyword evidence="12" id="KW-0966">Cell projection</keyword>
<keyword evidence="10 14" id="KW-0040">ANK repeat</keyword>
<evidence type="ECO:0000256" key="3">
    <source>
        <dbReference type="ARBA" id="ARBA00022483"/>
    </source>
</evidence>
<dbReference type="PROSITE" id="PS50297">
    <property type="entry name" value="ANK_REP_REGION"/>
    <property type="match status" value="2"/>
</dbReference>
<dbReference type="OrthoDB" id="10257049at2759"/>
<evidence type="ECO:0000256" key="15">
    <source>
        <dbReference type="PROSITE-ProRule" id="PRU00134"/>
    </source>
</evidence>
<evidence type="ECO:0000313" key="18">
    <source>
        <dbReference type="Proteomes" id="UP000594260"/>
    </source>
</evidence>
<dbReference type="SMART" id="SM00248">
    <property type="entry name" value="ANK"/>
    <property type="match status" value="2"/>
</dbReference>